<dbReference type="CDD" id="cd00593">
    <property type="entry name" value="RIBOc"/>
    <property type="match status" value="1"/>
</dbReference>
<evidence type="ECO:0000259" key="6">
    <source>
        <dbReference type="PROSITE" id="PS50142"/>
    </source>
</evidence>
<dbReference type="InterPro" id="IPR000999">
    <property type="entry name" value="RNase_III_dom"/>
</dbReference>
<evidence type="ECO:0000256" key="4">
    <source>
        <dbReference type="ARBA" id="ARBA00022884"/>
    </source>
</evidence>
<evidence type="ECO:0000256" key="2">
    <source>
        <dbReference type="ARBA" id="ARBA00022759"/>
    </source>
</evidence>
<accession>A0AAV9WWT3</accession>
<dbReference type="SMART" id="SM00535">
    <property type="entry name" value="RIBOc"/>
    <property type="match status" value="1"/>
</dbReference>
<dbReference type="Proteomes" id="UP001365542">
    <property type="component" value="Unassembled WGS sequence"/>
</dbReference>
<keyword evidence="4" id="KW-0694">RNA-binding</keyword>
<keyword evidence="8" id="KW-1185">Reference proteome</keyword>
<evidence type="ECO:0000256" key="1">
    <source>
        <dbReference type="ARBA" id="ARBA00022722"/>
    </source>
</evidence>
<evidence type="ECO:0000313" key="8">
    <source>
        <dbReference type="Proteomes" id="UP001365542"/>
    </source>
</evidence>
<feature type="domain" description="RNase III" evidence="6">
    <location>
        <begin position="41"/>
        <end position="157"/>
    </location>
</feature>
<dbReference type="GO" id="GO:0010468">
    <property type="term" value="P:regulation of gene expression"/>
    <property type="evidence" value="ECO:0007669"/>
    <property type="project" value="TreeGrafter"/>
</dbReference>
<evidence type="ECO:0000313" key="7">
    <source>
        <dbReference type="EMBL" id="KAK6526548.1"/>
    </source>
</evidence>
<proteinExistence type="predicted"/>
<dbReference type="GO" id="GO:0006396">
    <property type="term" value="P:RNA processing"/>
    <property type="evidence" value="ECO:0007669"/>
    <property type="project" value="InterPro"/>
</dbReference>
<dbReference type="GO" id="GO:0003725">
    <property type="term" value="F:double-stranded RNA binding"/>
    <property type="evidence" value="ECO:0007669"/>
    <property type="project" value="TreeGrafter"/>
</dbReference>
<protein>
    <recommendedName>
        <fullName evidence="6">RNase III domain-containing protein</fullName>
    </recommendedName>
</protein>
<feature type="compositionally biased region" description="Low complexity" evidence="5">
    <location>
        <begin position="1"/>
        <end position="18"/>
    </location>
</feature>
<dbReference type="InterPro" id="IPR014720">
    <property type="entry name" value="dsRBD_dom"/>
</dbReference>
<reference evidence="7 8" key="1">
    <citation type="submission" date="2019-10" db="EMBL/GenBank/DDBJ databases">
        <authorList>
            <person name="Palmer J.M."/>
        </authorList>
    </citation>
    <scope>NUCLEOTIDE SEQUENCE [LARGE SCALE GENOMIC DNA]</scope>
    <source>
        <strain evidence="7 8">TWF694</strain>
    </source>
</reference>
<dbReference type="Pfam" id="PF00035">
    <property type="entry name" value="dsrm"/>
    <property type="match status" value="1"/>
</dbReference>
<sequence>MYTTNSSRSPPQSRSGSPWYSRFPDLDPTDYESQNWPPMMLEIADPELQRIAFLSRSSRSHVDPADIRQNSRASYLGDGLLTALVSDFLYTEFIEYGDSDLMAMREALLDPIALSSLSQRIGLQNYLSGSPSESRPDYHTLASLFEAYIGGIYHDRGPRGYAALREWFHFLIRPYAMMCKSNYDIYVDSSRSTSRDPGGYISSSSSARHAAGGYGHTFSPGRHEYALEDPRMIARPGTAAPTFGMYATAHPIDPRGLRGKGDYIKEFKEYCEKRHYNSPIYIDKDNGENGDFIRWSSKVYLDDTLIGESTSWALTKKEARAQASKVALTALKNSRSRG</sequence>
<evidence type="ECO:0000256" key="5">
    <source>
        <dbReference type="SAM" id="MobiDB-lite"/>
    </source>
</evidence>
<dbReference type="EMBL" id="JAVHJO010000016">
    <property type="protein sequence ID" value="KAK6526548.1"/>
    <property type="molecule type" value="Genomic_DNA"/>
</dbReference>
<dbReference type="PROSITE" id="PS50142">
    <property type="entry name" value="RNASE_3_2"/>
    <property type="match status" value="1"/>
</dbReference>
<dbReference type="Gene3D" id="1.10.1520.10">
    <property type="entry name" value="Ribonuclease III domain"/>
    <property type="match status" value="1"/>
</dbReference>
<dbReference type="SUPFAM" id="SSF69065">
    <property type="entry name" value="RNase III domain-like"/>
    <property type="match status" value="1"/>
</dbReference>
<dbReference type="Pfam" id="PF00636">
    <property type="entry name" value="Ribonuclease_3"/>
    <property type="match status" value="1"/>
</dbReference>
<gene>
    <name evidence="7" type="ORF">TWF694_005130</name>
</gene>
<dbReference type="CDD" id="cd00048">
    <property type="entry name" value="DSRM_SF"/>
    <property type="match status" value="1"/>
</dbReference>
<keyword evidence="1" id="KW-0540">Nuclease</keyword>
<organism evidence="7 8">
    <name type="scientific">Orbilia ellipsospora</name>
    <dbReference type="NCBI Taxonomy" id="2528407"/>
    <lineage>
        <taxon>Eukaryota</taxon>
        <taxon>Fungi</taxon>
        <taxon>Dikarya</taxon>
        <taxon>Ascomycota</taxon>
        <taxon>Pezizomycotina</taxon>
        <taxon>Orbiliomycetes</taxon>
        <taxon>Orbiliales</taxon>
        <taxon>Orbiliaceae</taxon>
        <taxon>Orbilia</taxon>
    </lineage>
</organism>
<keyword evidence="3" id="KW-0378">Hydrolase</keyword>
<feature type="region of interest" description="Disordered" evidence="5">
    <location>
        <begin position="1"/>
        <end position="22"/>
    </location>
</feature>
<dbReference type="AlphaFoldDB" id="A0AAV9WWT3"/>
<dbReference type="PANTHER" id="PTHR11207:SF0">
    <property type="entry name" value="RIBONUCLEASE 3"/>
    <property type="match status" value="1"/>
</dbReference>
<name>A0AAV9WWT3_9PEZI</name>
<dbReference type="Gene3D" id="3.30.160.20">
    <property type="match status" value="1"/>
</dbReference>
<dbReference type="GO" id="GO:0004525">
    <property type="term" value="F:ribonuclease III activity"/>
    <property type="evidence" value="ECO:0007669"/>
    <property type="project" value="InterPro"/>
</dbReference>
<keyword evidence="2" id="KW-0255">Endonuclease</keyword>
<evidence type="ECO:0000256" key="3">
    <source>
        <dbReference type="ARBA" id="ARBA00022801"/>
    </source>
</evidence>
<dbReference type="PANTHER" id="PTHR11207">
    <property type="entry name" value="RIBONUCLEASE III"/>
    <property type="match status" value="1"/>
</dbReference>
<comment type="caution">
    <text evidence="7">The sequence shown here is derived from an EMBL/GenBank/DDBJ whole genome shotgun (WGS) entry which is preliminary data.</text>
</comment>
<dbReference type="SUPFAM" id="SSF54768">
    <property type="entry name" value="dsRNA-binding domain-like"/>
    <property type="match status" value="1"/>
</dbReference>
<dbReference type="InterPro" id="IPR036389">
    <property type="entry name" value="RNase_III_sf"/>
</dbReference>